<evidence type="ECO:0000259" key="6">
    <source>
        <dbReference type="Pfam" id="PF08281"/>
    </source>
</evidence>
<evidence type="ECO:0000256" key="4">
    <source>
        <dbReference type="ARBA" id="ARBA00023163"/>
    </source>
</evidence>
<dbReference type="Gene3D" id="1.10.10.10">
    <property type="entry name" value="Winged helix-like DNA-binding domain superfamily/Winged helix DNA-binding domain"/>
    <property type="match status" value="1"/>
</dbReference>
<evidence type="ECO:0000256" key="2">
    <source>
        <dbReference type="ARBA" id="ARBA00023015"/>
    </source>
</evidence>
<dbReference type="Pfam" id="PF04542">
    <property type="entry name" value="Sigma70_r2"/>
    <property type="match status" value="1"/>
</dbReference>
<dbReference type="InterPro" id="IPR013324">
    <property type="entry name" value="RNA_pol_sigma_r3/r4-like"/>
</dbReference>
<dbReference type="InterPro" id="IPR007627">
    <property type="entry name" value="RNA_pol_sigma70_r2"/>
</dbReference>
<dbReference type="InterPro" id="IPR013325">
    <property type="entry name" value="RNA_pol_sigma_r2"/>
</dbReference>
<keyword evidence="2" id="KW-0805">Transcription regulation</keyword>
<evidence type="ECO:0000256" key="1">
    <source>
        <dbReference type="ARBA" id="ARBA00010641"/>
    </source>
</evidence>
<dbReference type="Pfam" id="PF08281">
    <property type="entry name" value="Sigma70_r4_2"/>
    <property type="match status" value="1"/>
</dbReference>
<feature type="domain" description="RNA polymerase sigma-70 region 2" evidence="5">
    <location>
        <begin position="14"/>
        <end position="78"/>
    </location>
</feature>
<gene>
    <name evidence="7" type="ORF">GOM49_01630</name>
</gene>
<dbReference type="SUPFAM" id="SSF88659">
    <property type="entry name" value="Sigma3 and sigma4 domains of RNA polymerase sigma factors"/>
    <property type="match status" value="1"/>
</dbReference>
<evidence type="ECO:0000259" key="5">
    <source>
        <dbReference type="Pfam" id="PF04542"/>
    </source>
</evidence>
<comment type="similarity">
    <text evidence="1">Belongs to the sigma-70 factor family. ECF subfamily.</text>
</comment>
<keyword evidence="8" id="KW-1185">Reference proteome</keyword>
<evidence type="ECO:0000313" key="7">
    <source>
        <dbReference type="EMBL" id="QGU94006.1"/>
    </source>
</evidence>
<dbReference type="Gene3D" id="1.10.1740.10">
    <property type="match status" value="1"/>
</dbReference>
<dbReference type="SUPFAM" id="SSF88946">
    <property type="entry name" value="Sigma2 domain of RNA polymerase sigma factors"/>
    <property type="match status" value="1"/>
</dbReference>
<dbReference type="InterPro" id="IPR013249">
    <property type="entry name" value="RNA_pol_sigma70_r4_t2"/>
</dbReference>
<feature type="domain" description="RNA polymerase sigma factor 70 region 4 type 2" evidence="6">
    <location>
        <begin position="102"/>
        <end position="153"/>
    </location>
</feature>
<name>A0A6I6ET93_9CLOT</name>
<reference evidence="7 8" key="1">
    <citation type="submission" date="2019-12" db="EMBL/GenBank/DDBJ databases">
        <title>Genome sequenceing of Clostridium bovifaecis.</title>
        <authorList>
            <person name="Yao Y."/>
        </authorList>
    </citation>
    <scope>NUCLEOTIDE SEQUENCE [LARGE SCALE GENOMIC DNA]</scope>
    <source>
        <strain evidence="7 8">BXX</strain>
    </source>
</reference>
<accession>A0A6I6ET93</accession>
<organism evidence="7 8">
    <name type="scientific">Clostridium bovifaecis</name>
    <dbReference type="NCBI Taxonomy" id="2184719"/>
    <lineage>
        <taxon>Bacteria</taxon>
        <taxon>Bacillati</taxon>
        <taxon>Bacillota</taxon>
        <taxon>Clostridia</taxon>
        <taxon>Eubacteriales</taxon>
        <taxon>Clostridiaceae</taxon>
        <taxon>Clostridium</taxon>
    </lineage>
</organism>
<evidence type="ECO:0000256" key="3">
    <source>
        <dbReference type="ARBA" id="ARBA00023082"/>
    </source>
</evidence>
<keyword evidence="4" id="KW-0804">Transcription</keyword>
<dbReference type="GO" id="GO:0006352">
    <property type="term" value="P:DNA-templated transcription initiation"/>
    <property type="evidence" value="ECO:0007669"/>
    <property type="project" value="InterPro"/>
</dbReference>
<dbReference type="InterPro" id="IPR014284">
    <property type="entry name" value="RNA_pol_sigma-70_dom"/>
</dbReference>
<dbReference type="GO" id="GO:0003677">
    <property type="term" value="F:DNA binding"/>
    <property type="evidence" value="ECO:0007669"/>
    <property type="project" value="InterPro"/>
</dbReference>
<dbReference type="NCBIfam" id="TIGR02937">
    <property type="entry name" value="sigma70-ECF"/>
    <property type="match status" value="1"/>
</dbReference>
<dbReference type="InterPro" id="IPR039425">
    <property type="entry name" value="RNA_pol_sigma-70-like"/>
</dbReference>
<protein>
    <submittedName>
        <fullName evidence="7">Sigma-70 family RNA polymerase sigma factor</fullName>
    </submittedName>
</protein>
<dbReference type="PANTHER" id="PTHR43133:SF60">
    <property type="entry name" value="RNA POLYMERASE SIGMA FACTOR SIGV"/>
    <property type="match status" value="1"/>
</dbReference>
<proteinExistence type="inferred from homology"/>
<dbReference type="GO" id="GO:0016987">
    <property type="term" value="F:sigma factor activity"/>
    <property type="evidence" value="ECO:0007669"/>
    <property type="project" value="UniProtKB-KW"/>
</dbReference>
<sequence length="159" mass="18808">MRSKSKCLEKYIMQNKESHYRVAYSYVKNKEDALDIVQDSIYKAFKSISVLENTDNINSWFYRILINTAIDYIRKNSKISLVEDFILDSNDDSKEDNYEDIDLQKALDNLPEINKTVITLRYFEDLRLEDIADILGENLSTVKTRLYTGLRKLRIEMEE</sequence>
<dbReference type="CDD" id="cd06171">
    <property type="entry name" value="Sigma70_r4"/>
    <property type="match status" value="1"/>
</dbReference>
<keyword evidence="3" id="KW-0731">Sigma factor</keyword>
<evidence type="ECO:0000313" key="8">
    <source>
        <dbReference type="Proteomes" id="UP000422764"/>
    </source>
</evidence>
<dbReference type="InterPro" id="IPR036388">
    <property type="entry name" value="WH-like_DNA-bd_sf"/>
</dbReference>
<dbReference type="EMBL" id="CP046522">
    <property type="protein sequence ID" value="QGU94006.1"/>
    <property type="molecule type" value="Genomic_DNA"/>
</dbReference>
<dbReference type="AlphaFoldDB" id="A0A6I6ET93"/>
<dbReference type="Proteomes" id="UP000422764">
    <property type="component" value="Chromosome"/>
</dbReference>
<dbReference type="PANTHER" id="PTHR43133">
    <property type="entry name" value="RNA POLYMERASE ECF-TYPE SIGMA FACTO"/>
    <property type="match status" value="1"/>
</dbReference>